<gene>
    <name evidence="1" type="ORF">BN869_000000894_1</name>
</gene>
<dbReference type="EMBL" id="CDPU01000001">
    <property type="protein sequence ID" value="CEO44839.1"/>
    <property type="molecule type" value="Genomic_DNA"/>
</dbReference>
<evidence type="ECO:0000313" key="1">
    <source>
        <dbReference type="EMBL" id="CEO44839.1"/>
    </source>
</evidence>
<dbReference type="AlphaFoldDB" id="A0A0B7JJK7"/>
<name>A0A0B7JJK7_BIOOC</name>
<proteinExistence type="predicted"/>
<protein>
    <submittedName>
        <fullName evidence="1">Uncharacterized protein</fullName>
    </submittedName>
</protein>
<accession>A0A0B7JJK7</accession>
<reference evidence="1" key="1">
    <citation type="submission" date="2015-01" db="EMBL/GenBank/DDBJ databases">
        <authorList>
            <person name="Durling Mikael"/>
        </authorList>
    </citation>
    <scope>NUCLEOTIDE SEQUENCE</scope>
</reference>
<organism evidence="1">
    <name type="scientific">Bionectria ochroleuca</name>
    <name type="common">Gliocladium roseum</name>
    <dbReference type="NCBI Taxonomy" id="29856"/>
    <lineage>
        <taxon>Eukaryota</taxon>
        <taxon>Fungi</taxon>
        <taxon>Dikarya</taxon>
        <taxon>Ascomycota</taxon>
        <taxon>Pezizomycotina</taxon>
        <taxon>Sordariomycetes</taxon>
        <taxon>Hypocreomycetidae</taxon>
        <taxon>Hypocreales</taxon>
        <taxon>Bionectriaceae</taxon>
        <taxon>Clonostachys</taxon>
    </lineage>
</organism>
<sequence length="48" mass="5442">MRMALPWTLTTEVTRQITQGLGPYWSLFMLLSSSQGSLPRWKTGGLMI</sequence>